<dbReference type="InterPro" id="IPR004885">
    <property type="entry name" value="FRD2"/>
</dbReference>
<accession>A0A0B4L8Y5</accession>
<dbReference type="RefSeq" id="YP_009126178.1">
    <property type="nucleotide sequence ID" value="NC_026607.2"/>
</dbReference>
<keyword evidence="2" id="KW-1185">Reference proteome</keyword>
<dbReference type="GeneID" id="23680988"/>
<reference evidence="1" key="1">
    <citation type="submission" date="2015-06" db="EMBL/GenBank/DDBJ databases">
        <title>Genomic characterization of STP4-a, a novel T4 virulent phage infecting Salmonella.</title>
        <authorList>
            <person name="Li M."/>
            <person name="Wang J."/>
            <person name="Lin H."/>
            <person name="Han F."/>
        </authorList>
    </citation>
    <scope>NUCLEOTIDE SEQUENCE [LARGE SCALE GENOMIC DNA]</scope>
</reference>
<gene>
    <name evidence="1" type="ORF">STP4a_228</name>
</gene>
<evidence type="ECO:0008006" key="3">
    <source>
        <dbReference type="Google" id="ProtNLM"/>
    </source>
</evidence>
<dbReference type="KEGG" id="vg:23680988"/>
<dbReference type="Pfam" id="PF03197">
    <property type="entry name" value="FRD2"/>
    <property type="match status" value="1"/>
</dbReference>
<evidence type="ECO:0000313" key="2">
    <source>
        <dbReference type="Proteomes" id="UP000032000"/>
    </source>
</evidence>
<evidence type="ECO:0000313" key="1">
    <source>
        <dbReference type="EMBL" id="AHJ86825.1"/>
    </source>
</evidence>
<sequence>MKIGKKYELVPELINDFIGLSPLNNTEMVDIIHENGGWFEVKSIELFDNQYFVTEIVCANGECFCDDGLGDCYFELYDNEFYCFREYEEPVLDDECKDTDGVTKIHCVVTKQNVDEIIELLQKIFK</sequence>
<protein>
    <recommendedName>
        <fullName evidence="3">Frd2 protein</fullName>
    </recommendedName>
</protein>
<dbReference type="EMBL" id="KJ000058">
    <property type="protein sequence ID" value="AHJ86825.1"/>
    <property type="molecule type" value="Genomic_DNA"/>
</dbReference>
<dbReference type="Proteomes" id="UP000032000">
    <property type="component" value="Segment"/>
</dbReference>
<organism evidence="1 2">
    <name type="scientific">Salmonella phage STP4-a</name>
    <dbReference type="NCBI Taxonomy" id="1445860"/>
    <lineage>
        <taxon>Viruses</taxon>
        <taxon>Duplodnaviria</taxon>
        <taxon>Heunggongvirae</taxon>
        <taxon>Uroviricota</taxon>
        <taxon>Caudoviricetes</taxon>
        <taxon>Pantevenvirales</taxon>
        <taxon>Straboviridae</taxon>
        <taxon>Tevenvirinae</taxon>
        <taxon>Gelderlandvirus</taxon>
        <taxon>Gelderlandvirus stp4a</taxon>
    </lineage>
</organism>
<proteinExistence type="predicted"/>
<name>A0A0B4L8Y5_9CAUD</name>